<accession>A0ABM7CT41</accession>
<evidence type="ECO:0000313" key="2">
    <source>
        <dbReference type="Proteomes" id="UP000272622"/>
    </source>
</evidence>
<dbReference type="EMBL" id="CP034337">
    <property type="protein sequence ID" value="AZL74627.1"/>
    <property type="molecule type" value="Genomic_DNA"/>
</dbReference>
<sequence>MWEQPPDCRSGLVSRMGREAAPAFSYATKSAGAAAQPFRDARPLLQRQCKFIPRTPLTHMIFPFVPKLD</sequence>
<reference evidence="1 2" key="1">
    <citation type="submission" date="2018-12" db="EMBL/GenBank/DDBJ databases">
        <authorList>
            <person name="Li S."/>
            <person name="Yang R."/>
            <person name="Chen G."/>
            <person name="Zou L."/>
            <person name="Zhang C."/>
            <person name="Chen Y."/>
            <person name="Liu Z."/>
            <person name="Li Y."/>
            <person name="Yan Y."/>
            <person name="Huang M."/>
            <person name="Chen T."/>
        </authorList>
    </citation>
    <scope>NUCLEOTIDE SEQUENCE [LARGE SCALE GENOMIC DNA]</scope>
    <source>
        <strain evidence="1 2">2014</strain>
    </source>
</reference>
<dbReference type="Proteomes" id="UP000272622">
    <property type="component" value="Chromosome"/>
</dbReference>
<proteinExistence type="predicted"/>
<gene>
    <name evidence="1" type="ORF">EI693_16720</name>
</gene>
<keyword evidence="2" id="KW-1185">Reference proteome</keyword>
<organism evidence="1 2">
    <name type="scientific">Pseudomonas oryziphila</name>
    <dbReference type="NCBI Taxonomy" id="2894079"/>
    <lineage>
        <taxon>Bacteria</taxon>
        <taxon>Pseudomonadati</taxon>
        <taxon>Pseudomonadota</taxon>
        <taxon>Gammaproteobacteria</taxon>
        <taxon>Pseudomonadales</taxon>
        <taxon>Pseudomonadaceae</taxon>
        <taxon>Pseudomonas</taxon>
    </lineage>
</organism>
<evidence type="ECO:0000313" key="1">
    <source>
        <dbReference type="EMBL" id="AZL74627.1"/>
    </source>
</evidence>
<protein>
    <submittedName>
        <fullName evidence="1">Uncharacterized protein</fullName>
    </submittedName>
</protein>
<name>A0ABM7CT41_9PSED</name>